<dbReference type="PANTHER" id="PTHR31200:SF1">
    <property type="entry name" value="INO80 COMPLEX SUBUNIT C"/>
    <property type="match status" value="1"/>
</dbReference>
<evidence type="ECO:0000259" key="6">
    <source>
        <dbReference type="SMART" id="SM00993"/>
    </source>
</evidence>
<feature type="compositionally biased region" description="Pro residues" evidence="5">
    <location>
        <begin position="40"/>
        <end position="51"/>
    </location>
</feature>
<comment type="caution">
    <text evidence="7">The sequence shown here is derived from an EMBL/GenBank/DDBJ whole genome shotgun (WGS) entry which is preliminary data.</text>
</comment>
<evidence type="ECO:0000256" key="3">
    <source>
        <dbReference type="ARBA" id="ARBA00023163"/>
    </source>
</evidence>
<feature type="domain" description="Vps72/YL1 C-terminal" evidence="6">
    <location>
        <begin position="251"/>
        <end position="280"/>
    </location>
</feature>
<feature type="region of interest" description="Disordered" evidence="5">
    <location>
        <begin position="153"/>
        <end position="173"/>
    </location>
</feature>
<keyword evidence="3" id="KW-0804">Transcription</keyword>
<evidence type="ECO:0000313" key="7">
    <source>
        <dbReference type="EMBL" id="KAL1411295.1"/>
    </source>
</evidence>
<protein>
    <submittedName>
        <fullName evidence="7">Chromatin-remodeling complex subunit ies6</fullName>
    </submittedName>
</protein>
<dbReference type="GeneID" id="95983289"/>
<dbReference type="SMART" id="SM00993">
    <property type="entry name" value="YL1_C"/>
    <property type="match status" value="1"/>
</dbReference>
<keyword evidence="8" id="KW-1185">Reference proteome</keyword>
<dbReference type="Pfam" id="PF08265">
    <property type="entry name" value="YL1_C"/>
    <property type="match status" value="1"/>
</dbReference>
<proteinExistence type="predicted"/>
<gene>
    <name evidence="7" type="primary">IES6</name>
    <name evidence="7" type="ORF">Q8F55_002246</name>
</gene>
<name>A0ABR3Q989_9TREE</name>
<reference evidence="7 8" key="1">
    <citation type="submission" date="2023-08" db="EMBL/GenBank/DDBJ databases">
        <title>Annotated Genome Sequence of Vanrija albida AlHP1.</title>
        <authorList>
            <person name="Herzog R."/>
        </authorList>
    </citation>
    <scope>NUCLEOTIDE SEQUENCE [LARGE SCALE GENOMIC DNA]</scope>
    <source>
        <strain evidence="7 8">AlHP1</strain>
    </source>
</reference>
<organism evidence="7 8">
    <name type="scientific">Vanrija albida</name>
    <dbReference type="NCBI Taxonomy" id="181172"/>
    <lineage>
        <taxon>Eukaryota</taxon>
        <taxon>Fungi</taxon>
        <taxon>Dikarya</taxon>
        <taxon>Basidiomycota</taxon>
        <taxon>Agaricomycotina</taxon>
        <taxon>Tremellomycetes</taxon>
        <taxon>Trichosporonales</taxon>
        <taxon>Trichosporonaceae</taxon>
        <taxon>Vanrija</taxon>
    </lineage>
</organism>
<evidence type="ECO:0000256" key="1">
    <source>
        <dbReference type="ARBA" id="ARBA00004123"/>
    </source>
</evidence>
<dbReference type="InterPro" id="IPR013272">
    <property type="entry name" value="Vps72/YL1_C"/>
</dbReference>
<accession>A0ABR3Q989</accession>
<evidence type="ECO:0000256" key="4">
    <source>
        <dbReference type="ARBA" id="ARBA00023242"/>
    </source>
</evidence>
<keyword evidence="4" id="KW-0539">Nucleus</keyword>
<dbReference type="PANTHER" id="PTHR31200">
    <property type="entry name" value="INO80 COMPLEX SUBUNIT C"/>
    <property type="match status" value="1"/>
</dbReference>
<evidence type="ECO:0000313" key="8">
    <source>
        <dbReference type="Proteomes" id="UP001565368"/>
    </source>
</evidence>
<feature type="region of interest" description="Disordered" evidence="5">
    <location>
        <begin position="1"/>
        <end position="96"/>
    </location>
</feature>
<dbReference type="Proteomes" id="UP001565368">
    <property type="component" value="Unassembled WGS sequence"/>
</dbReference>
<sequence>MGPRFRDDGANAGNAASCRPPAHRQCHCDGFALPSFNHLPHPPTAPAPTRVPPTNTHYIMPPKPPPRNGPRKSNASTPAPAADEGPTLLDQLNYADTPRPFKNANFVSKMPARTASGASAAGFKKNVKQILTLERERVSGGDGFLSAAQTAAKARGETIEPQKKKKKENPVGRTKVLSGAAAQRARANANRSGFNTPLTIDDESVMSGTVTPADDDDDKMEIDGLGDEVIHREIITYHTPTAPPSLLPAKKYCDITGLQAAYTDPRTKLRYKGVEVWTIVRNLGPGVDQSYLALRGAQTSLK</sequence>
<evidence type="ECO:0000256" key="2">
    <source>
        <dbReference type="ARBA" id="ARBA00023015"/>
    </source>
</evidence>
<dbReference type="RefSeq" id="XP_069211239.1">
    <property type="nucleotide sequence ID" value="XM_069350853.1"/>
</dbReference>
<keyword evidence="2" id="KW-0805">Transcription regulation</keyword>
<evidence type="ECO:0000256" key="5">
    <source>
        <dbReference type="SAM" id="MobiDB-lite"/>
    </source>
</evidence>
<dbReference type="InterPro" id="IPR029525">
    <property type="entry name" value="INO80C/Ies6"/>
</dbReference>
<comment type="subcellular location">
    <subcellularLocation>
        <location evidence="1">Nucleus</location>
    </subcellularLocation>
</comment>
<feature type="region of interest" description="Disordered" evidence="5">
    <location>
        <begin position="185"/>
        <end position="218"/>
    </location>
</feature>
<dbReference type="EMBL" id="JBBXJM010000002">
    <property type="protein sequence ID" value="KAL1411295.1"/>
    <property type="molecule type" value="Genomic_DNA"/>
</dbReference>